<accession>A0A411PI81</accession>
<dbReference type="InterPro" id="IPR006214">
    <property type="entry name" value="Bax_inhibitor_1-related"/>
</dbReference>
<evidence type="ECO:0000256" key="4">
    <source>
        <dbReference type="ARBA" id="ARBA00023136"/>
    </source>
</evidence>
<protein>
    <recommendedName>
        <fullName evidence="8">Inhibitor of apoptosis-promoting Bax1</fullName>
    </recommendedName>
</protein>
<dbReference type="Proteomes" id="UP000291106">
    <property type="component" value="Chromosome"/>
</dbReference>
<dbReference type="EMBL" id="CP036200">
    <property type="protein sequence ID" value="QBF83307.1"/>
    <property type="molecule type" value="Genomic_DNA"/>
</dbReference>
<keyword evidence="7" id="KW-1185">Reference proteome</keyword>
<keyword evidence="3 5" id="KW-1133">Transmembrane helix</keyword>
<dbReference type="AlphaFoldDB" id="A0A411PI81"/>
<feature type="transmembrane region" description="Helical" evidence="5">
    <location>
        <begin position="25"/>
        <end position="44"/>
    </location>
</feature>
<feature type="transmembrane region" description="Helical" evidence="5">
    <location>
        <begin position="83"/>
        <end position="103"/>
    </location>
</feature>
<feature type="transmembrane region" description="Helical" evidence="5">
    <location>
        <begin position="56"/>
        <end position="76"/>
    </location>
</feature>
<dbReference type="KEGG" id="smai:EXU30_11805"/>
<reference evidence="6 7" key="1">
    <citation type="submission" date="2019-02" db="EMBL/GenBank/DDBJ databases">
        <title>Shewanella sp. D4-2 isolated from Dokdo Island.</title>
        <authorList>
            <person name="Baek K."/>
        </authorList>
    </citation>
    <scope>NUCLEOTIDE SEQUENCE [LARGE SCALE GENOMIC DNA]</scope>
    <source>
        <strain evidence="6 7">D4-2</strain>
    </source>
</reference>
<evidence type="ECO:0000256" key="1">
    <source>
        <dbReference type="ARBA" id="ARBA00004141"/>
    </source>
</evidence>
<evidence type="ECO:0000313" key="7">
    <source>
        <dbReference type="Proteomes" id="UP000291106"/>
    </source>
</evidence>
<keyword evidence="2 5" id="KW-0812">Transmembrane</keyword>
<gene>
    <name evidence="6" type="ORF">EXU30_11805</name>
</gene>
<feature type="transmembrane region" description="Helical" evidence="5">
    <location>
        <begin position="198"/>
        <end position="217"/>
    </location>
</feature>
<keyword evidence="4 5" id="KW-0472">Membrane</keyword>
<evidence type="ECO:0008006" key="8">
    <source>
        <dbReference type="Google" id="ProtNLM"/>
    </source>
</evidence>
<evidence type="ECO:0000256" key="5">
    <source>
        <dbReference type="SAM" id="Phobius"/>
    </source>
</evidence>
<feature type="transmembrane region" description="Helical" evidence="5">
    <location>
        <begin position="144"/>
        <end position="161"/>
    </location>
</feature>
<evidence type="ECO:0000256" key="2">
    <source>
        <dbReference type="ARBA" id="ARBA00022692"/>
    </source>
</evidence>
<sequence length="222" mass="24639">MHQKQKQVQQQTRIPLSNRVISKPLYHLILGLTLCWGFGVNWWMVQNIHPTAFIDYSVLLFLGFYFGSFILGCSLFQGSSNALVSFIGFNLVVVPLGLVVNIATDGVATPLITYAMELTALVTVTMMCLSMLFPGFFKSIIGKLALVGLTLVAVELVYIFVLGGSNILIHAGMVVTFAGYIGYYWVHACEQEPTLDNAIDAAAYLYMSIINLFLRILEILKR</sequence>
<name>A0A411PI81_9GAMM</name>
<proteinExistence type="predicted"/>
<evidence type="ECO:0000256" key="3">
    <source>
        <dbReference type="ARBA" id="ARBA00022989"/>
    </source>
</evidence>
<organism evidence="6 7">
    <name type="scientific">Shewanella maritima</name>
    <dbReference type="NCBI Taxonomy" id="2520507"/>
    <lineage>
        <taxon>Bacteria</taxon>
        <taxon>Pseudomonadati</taxon>
        <taxon>Pseudomonadota</taxon>
        <taxon>Gammaproteobacteria</taxon>
        <taxon>Alteromonadales</taxon>
        <taxon>Shewanellaceae</taxon>
        <taxon>Shewanella</taxon>
    </lineage>
</organism>
<feature type="transmembrane region" description="Helical" evidence="5">
    <location>
        <begin position="115"/>
        <end position="137"/>
    </location>
</feature>
<dbReference type="GO" id="GO:0016020">
    <property type="term" value="C:membrane"/>
    <property type="evidence" value="ECO:0007669"/>
    <property type="project" value="UniProtKB-SubCell"/>
</dbReference>
<dbReference type="Pfam" id="PF01027">
    <property type="entry name" value="Bax1-I"/>
    <property type="match status" value="1"/>
</dbReference>
<evidence type="ECO:0000313" key="6">
    <source>
        <dbReference type="EMBL" id="QBF83307.1"/>
    </source>
</evidence>
<comment type="subcellular location">
    <subcellularLocation>
        <location evidence="1">Membrane</location>
        <topology evidence="1">Multi-pass membrane protein</topology>
    </subcellularLocation>
</comment>
<dbReference type="OrthoDB" id="9808300at2"/>
<dbReference type="RefSeq" id="WP_130600288.1">
    <property type="nucleotide sequence ID" value="NZ_CP036200.1"/>
</dbReference>
<feature type="transmembrane region" description="Helical" evidence="5">
    <location>
        <begin position="167"/>
        <end position="186"/>
    </location>
</feature>